<reference evidence="2" key="1">
    <citation type="submission" date="2008-07" db="EMBL/GenBank/DDBJ databases">
        <title>Annotation of Ajellomyces capsulatus strain H88.</title>
        <authorList>
            <person name="Champion M."/>
            <person name="Cuomo C."/>
            <person name="Ma L.-J."/>
            <person name="Henn M.R."/>
            <person name="Sil A."/>
            <person name="Goldman B."/>
            <person name="Young S.K."/>
            <person name="Kodira C.D."/>
            <person name="Zeng Q."/>
            <person name="Koehrsen M."/>
            <person name="Alvarado L."/>
            <person name="Berlin A."/>
            <person name="Borenstein D."/>
            <person name="Chen Z."/>
            <person name="Engels R."/>
            <person name="Freedman E."/>
            <person name="Gellesch M."/>
            <person name="Goldberg J."/>
            <person name="Griggs A."/>
            <person name="Gujja S."/>
            <person name="Heiman D."/>
            <person name="Hepburn T."/>
            <person name="Howarth C."/>
            <person name="Jen D."/>
            <person name="Larson L."/>
            <person name="Lewis B."/>
            <person name="Mehta T."/>
            <person name="Park D."/>
            <person name="Pearson M."/>
            <person name="Roberts A."/>
            <person name="Saif S."/>
            <person name="Shea T."/>
            <person name="Shenoy N."/>
            <person name="Sisk P."/>
            <person name="Stolte C."/>
            <person name="Sykes S."/>
            <person name="Walk T."/>
            <person name="White J."/>
            <person name="Yandava C."/>
            <person name="Klein B."/>
            <person name="McEwen J.G."/>
            <person name="Puccia R."/>
            <person name="Goldman G.H."/>
            <person name="Felipe M.S."/>
            <person name="Nino-Vega G."/>
            <person name="San-Blas G."/>
            <person name="Taylor J."/>
            <person name="Mendoza L."/>
            <person name="Galagan J."/>
            <person name="Nusbaum C."/>
            <person name="Birren B."/>
        </authorList>
    </citation>
    <scope>NUCLEOTIDE SEQUENCE [LARGE SCALE GENOMIC DNA]</scope>
    <source>
        <strain evidence="2">H88</strain>
    </source>
</reference>
<evidence type="ECO:0000313" key="2">
    <source>
        <dbReference type="Proteomes" id="UP000008142"/>
    </source>
</evidence>
<dbReference type="AlphaFoldDB" id="F0UME4"/>
<dbReference type="EMBL" id="DS990640">
    <property type="protein sequence ID" value="EGC47288.1"/>
    <property type="molecule type" value="Genomic_DNA"/>
</dbReference>
<dbReference type="Proteomes" id="UP000008142">
    <property type="component" value="Unassembled WGS sequence"/>
</dbReference>
<organism evidence="2">
    <name type="scientific">Ajellomyces capsulatus (strain H88)</name>
    <name type="common">Darling's disease fungus</name>
    <name type="synonym">Histoplasma capsulatum</name>
    <dbReference type="NCBI Taxonomy" id="544711"/>
    <lineage>
        <taxon>Eukaryota</taxon>
        <taxon>Fungi</taxon>
        <taxon>Dikarya</taxon>
        <taxon>Ascomycota</taxon>
        <taxon>Pezizomycotina</taxon>
        <taxon>Eurotiomycetes</taxon>
        <taxon>Eurotiomycetidae</taxon>
        <taxon>Onygenales</taxon>
        <taxon>Ajellomycetaceae</taxon>
        <taxon>Histoplasma</taxon>
    </lineage>
</organism>
<protein>
    <submittedName>
        <fullName evidence="1">Predicted protein</fullName>
    </submittedName>
</protein>
<gene>
    <name evidence="1" type="ORF">HCEG_06503</name>
</gene>
<evidence type="ECO:0000313" key="1">
    <source>
        <dbReference type="EMBL" id="EGC47288.1"/>
    </source>
</evidence>
<sequence length="174" mass="19364">MRLSCTFLQQRQSGYELTMVNMSSDEYLGLRNRASTLVCVFDHQMQQPSALRPFPKRPPIGPQSARLHPPKVLLFLSSPQPQQPIQTISTIHPSVHLPISLSPRLLVSSFLRLSISLALAPALALSPSPSPHLYCEVASFSSIVLRFIPSSYQSVQFPYPPSPRPFRSTTEPSL</sequence>
<accession>F0UME4</accession>
<dbReference type="HOGENOM" id="CLU_122451_0_0_1"/>
<proteinExistence type="predicted"/>
<name>F0UME4_AJEC8</name>